<comment type="caution">
    <text evidence="12">The sequence shown here is derived from an EMBL/GenBank/DDBJ whole genome shotgun (WGS) entry which is preliminary data.</text>
</comment>
<evidence type="ECO:0000256" key="3">
    <source>
        <dbReference type="ARBA" id="ARBA00022741"/>
    </source>
</evidence>
<accession>A0AAV9IWT1</accession>
<feature type="compositionally biased region" description="Low complexity" evidence="9">
    <location>
        <begin position="132"/>
        <end position="143"/>
    </location>
</feature>
<dbReference type="CDD" id="cd18793">
    <property type="entry name" value="SF2_C_SNF"/>
    <property type="match status" value="1"/>
</dbReference>
<evidence type="ECO:0000256" key="7">
    <source>
        <dbReference type="ARBA" id="ARBA00023054"/>
    </source>
</evidence>
<feature type="region of interest" description="Disordered" evidence="9">
    <location>
        <begin position="38"/>
        <end position="96"/>
    </location>
</feature>
<keyword evidence="3" id="KW-0547">Nucleotide-binding</keyword>
<feature type="region of interest" description="Disordered" evidence="9">
    <location>
        <begin position="775"/>
        <end position="815"/>
    </location>
</feature>
<feature type="compositionally biased region" description="Basic and acidic residues" evidence="9">
    <location>
        <begin position="62"/>
        <end position="71"/>
    </location>
</feature>
<dbReference type="Gene3D" id="3.40.50.10810">
    <property type="entry name" value="Tandem AAA-ATPase domain"/>
    <property type="match status" value="1"/>
</dbReference>
<dbReference type="Gene3D" id="3.40.50.300">
    <property type="entry name" value="P-loop containing nucleotide triphosphate hydrolases"/>
    <property type="match status" value="1"/>
</dbReference>
<dbReference type="GO" id="GO:0016787">
    <property type="term" value="F:hydrolase activity"/>
    <property type="evidence" value="ECO:0007669"/>
    <property type="project" value="UniProtKB-KW"/>
</dbReference>
<gene>
    <name evidence="12" type="ORF">CDCA_CDCA09G2764</name>
</gene>
<keyword evidence="7" id="KW-0175">Coiled coil</keyword>
<reference evidence="12 13" key="1">
    <citation type="submission" date="2022-07" db="EMBL/GenBank/DDBJ databases">
        <title>Genome-wide signatures of adaptation to extreme environments.</title>
        <authorList>
            <person name="Cho C.H."/>
            <person name="Yoon H.S."/>
        </authorList>
    </citation>
    <scope>NUCLEOTIDE SEQUENCE [LARGE SCALE GENOMIC DNA]</scope>
    <source>
        <strain evidence="12 13">DBV 063 E5</strain>
    </source>
</reference>
<feature type="region of interest" description="Disordered" evidence="9">
    <location>
        <begin position="132"/>
        <end position="157"/>
    </location>
</feature>
<dbReference type="Pfam" id="PF00271">
    <property type="entry name" value="Helicase_C"/>
    <property type="match status" value="1"/>
</dbReference>
<keyword evidence="8" id="KW-0539">Nucleus</keyword>
<dbReference type="SMART" id="SM00487">
    <property type="entry name" value="DEXDc"/>
    <property type="match status" value="1"/>
</dbReference>
<evidence type="ECO:0000256" key="8">
    <source>
        <dbReference type="ARBA" id="ARBA00023242"/>
    </source>
</evidence>
<keyword evidence="5" id="KW-0347">Helicase</keyword>
<keyword evidence="4" id="KW-0378">Hydrolase</keyword>
<keyword evidence="6" id="KW-0067">ATP-binding</keyword>
<dbReference type="PROSITE" id="PS51192">
    <property type="entry name" value="HELICASE_ATP_BIND_1"/>
    <property type="match status" value="1"/>
</dbReference>
<dbReference type="SUPFAM" id="SSF52540">
    <property type="entry name" value="P-loop containing nucleoside triphosphate hydrolases"/>
    <property type="match status" value="2"/>
</dbReference>
<dbReference type="GO" id="GO:0005524">
    <property type="term" value="F:ATP binding"/>
    <property type="evidence" value="ECO:0007669"/>
    <property type="project" value="UniProtKB-KW"/>
</dbReference>
<feature type="region of interest" description="Disordered" evidence="9">
    <location>
        <begin position="1"/>
        <end position="20"/>
    </location>
</feature>
<comment type="similarity">
    <text evidence="2">Belongs to the SNF2/RAD54 helicase family.</text>
</comment>
<evidence type="ECO:0000313" key="12">
    <source>
        <dbReference type="EMBL" id="KAK4536739.1"/>
    </source>
</evidence>
<evidence type="ECO:0000259" key="10">
    <source>
        <dbReference type="PROSITE" id="PS51192"/>
    </source>
</evidence>
<dbReference type="InterPro" id="IPR027417">
    <property type="entry name" value="P-loop_NTPase"/>
</dbReference>
<evidence type="ECO:0000256" key="1">
    <source>
        <dbReference type="ARBA" id="ARBA00004123"/>
    </source>
</evidence>
<dbReference type="GO" id="GO:0005634">
    <property type="term" value="C:nucleus"/>
    <property type="evidence" value="ECO:0007669"/>
    <property type="project" value="UniProtKB-SubCell"/>
</dbReference>
<dbReference type="PANTHER" id="PTHR10799">
    <property type="entry name" value="SNF2/RAD54 HELICASE FAMILY"/>
    <property type="match status" value="1"/>
</dbReference>
<feature type="domain" description="Helicase ATP-binding" evidence="10">
    <location>
        <begin position="210"/>
        <end position="381"/>
    </location>
</feature>
<dbReference type="InterPro" id="IPR038718">
    <property type="entry name" value="SNF2-like_sf"/>
</dbReference>
<evidence type="ECO:0000256" key="6">
    <source>
        <dbReference type="ARBA" id="ARBA00022840"/>
    </source>
</evidence>
<comment type="subcellular location">
    <subcellularLocation>
        <location evidence="1">Nucleus</location>
    </subcellularLocation>
</comment>
<dbReference type="GO" id="GO:0004386">
    <property type="term" value="F:helicase activity"/>
    <property type="evidence" value="ECO:0007669"/>
    <property type="project" value="UniProtKB-KW"/>
</dbReference>
<dbReference type="PROSITE" id="PS51194">
    <property type="entry name" value="HELICASE_CTER"/>
    <property type="match status" value="1"/>
</dbReference>
<dbReference type="FunFam" id="3.40.50.10810:FF:000015">
    <property type="entry name" value="lymphoid-specific helicase isoform X1"/>
    <property type="match status" value="1"/>
</dbReference>
<protein>
    <submittedName>
        <fullName evidence="12">Uncharacterized protein</fullName>
    </submittedName>
</protein>
<name>A0AAV9IWT1_CYACA</name>
<dbReference type="InterPro" id="IPR001650">
    <property type="entry name" value="Helicase_C-like"/>
</dbReference>
<dbReference type="InterPro" id="IPR049730">
    <property type="entry name" value="SNF2/RAD54-like_C"/>
</dbReference>
<proteinExistence type="inferred from homology"/>
<evidence type="ECO:0000256" key="5">
    <source>
        <dbReference type="ARBA" id="ARBA00022806"/>
    </source>
</evidence>
<evidence type="ECO:0000256" key="2">
    <source>
        <dbReference type="ARBA" id="ARBA00007025"/>
    </source>
</evidence>
<organism evidence="12 13">
    <name type="scientific">Cyanidium caldarium</name>
    <name type="common">Red alga</name>
    <dbReference type="NCBI Taxonomy" id="2771"/>
    <lineage>
        <taxon>Eukaryota</taxon>
        <taxon>Rhodophyta</taxon>
        <taxon>Bangiophyceae</taxon>
        <taxon>Cyanidiales</taxon>
        <taxon>Cyanidiaceae</taxon>
        <taxon>Cyanidium</taxon>
    </lineage>
</organism>
<evidence type="ECO:0000256" key="9">
    <source>
        <dbReference type="SAM" id="MobiDB-lite"/>
    </source>
</evidence>
<feature type="domain" description="Helicase C-terminal" evidence="11">
    <location>
        <begin position="526"/>
        <end position="682"/>
    </location>
</feature>
<dbReference type="AlphaFoldDB" id="A0AAV9IWT1"/>
<dbReference type="SMART" id="SM00490">
    <property type="entry name" value="HELICc"/>
    <property type="match status" value="1"/>
</dbReference>
<dbReference type="Proteomes" id="UP001301350">
    <property type="component" value="Unassembled WGS sequence"/>
</dbReference>
<evidence type="ECO:0000313" key="13">
    <source>
        <dbReference type="Proteomes" id="UP001301350"/>
    </source>
</evidence>
<dbReference type="EMBL" id="JANCYW010000009">
    <property type="protein sequence ID" value="KAK4536739.1"/>
    <property type="molecule type" value="Genomic_DNA"/>
</dbReference>
<keyword evidence="13" id="KW-1185">Reference proteome</keyword>
<dbReference type="InterPro" id="IPR014001">
    <property type="entry name" value="Helicase_ATP-bd"/>
</dbReference>
<dbReference type="Pfam" id="PF00176">
    <property type="entry name" value="SNF2-rel_dom"/>
    <property type="match status" value="1"/>
</dbReference>
<sequence>MGSGTPARKENGCRGKQSNRAAVSGCMEMVNGESSGDVWRHASDVRGGSDAVLDARASTTDRVPETKRAESADSLSFDEEPPEANLQLPTPSAPGGLVEERRRRYEHLDKLLKAATLYTTVVSEQIRQQQEANRQAAMARMQAGSSPGKRRGKGQAADGLAKLQTLVQQADAEQTDMRRTEARHADTLQPAELTGGTLRDYQLAGLEWLKSLYENGINGILADEMGLGKTVQCIALICHLREMGVRGPFLIVGPLTVIPNWIAEFRRFAPAVPVLLYHGTKEERTLLRQQYMPTRGRAAAAAKMPVVVTSYEIIMRDRAHLNKHAWAYIIIDEGHRIKNMDCQLVRELRSYTSANRLLITGTPLQNNLDELWSLLHFLMPDIFDSVELFREWFDFGADVALGAIEKQQEDAIVTKLHAILRPFLLRRLKADVEQRMPRKREVHLFAPLTPLQREYYHAIMQNRIHEVLERKRGAGFTRNLSLKNQFMQLRKVCCHPYLLAEPEENFHGEVPLTDERLVQAAGKLALADRLLPRLRQRGHKVLLYSQFTTMLDVLEDYLRLRGHKYCRIDGTVKFEERIQQMEAFNAPESDIFIFLLSTRAGGLGLNLQAADTVLLYDSDPNPQMDLQAMDRCHRIGQTRPVHVYRLVTPNSVEESMLQRAVEKRKLERLVVRRSQFARDEVRREVDADREVSSGAAAANAPETGAAGLSFDEVLARQLAALEDDQLCASMGMTAEEVDRELRALLHFKAAEAEYGSGGQITDANLDALMDREDMLDRESDTAEEVPSPGRAPKRVRRERLQSPTEKMVENAGETPRAVAQGVGYQVFESGVGGQPRLFS</sequence>
<evidence type="ECO:0000256" key="4">
    <source>
        <dbReference type="ARBA" id="ARBA00022801"/>
    </source>
</evidence>
<evidence type="ECO:0000259" key="11">
    <source>
        <dbReference type="PROSITE" id="PS51194"/>
    </source>
</evidence>
<dbReference type="InterPro" id="IPR000330">
    <property type="entry name" value="SNF2_N"/>
</dbReference>